<evidence type="ECO:0000313" key="2">
    <source>
        <dbReference type="EMBL" id="BAF89358.1"/>
    </source>
</evidence>
<organism evidence="2 3">
    <name type="scientific">Azorhizobium caulinodans (strain ATCC 43989 / DSM 5975 / JCM 20966 / LMG 6465 / NBRC 14845 / NCIMB 13405 / ORS 571)</name>
    <dbReference type="NCBI Taxonomy" id="438753"/>
    <lineage>
        <taxon>Bacteria</taxon>
        <taxon>Pseudomonadati</taxon>
        <taxon>Pseudomonadota</taxon>
        <taxon>Alphaproteobacteria</taxon>
        <taxon>Hyphomicrobiales</taxon>
        <taxon>Xanthobacteraceae</taxon>
        <taxon>Azorhizobium</taxon>
    </lineage>
</organism>
<reference evidence="2 3" key="5">
    <citation type="journal article" date="2010" name="Appl. Environ. Microbiol.">
        <title>phrR-like gene praR of Azorhizobium caulinodans ORS571 is essential for symbiosis with Sesbania rostrata and is involved in expression of reb genes.</title>
        <authorList>
            <person name="Akiba N."/>
            <person name="Aono T."/>
            <person name="Toyazaki H."/>
            <person name="Sato S."/>
            <person name="Oyaizu H."/>
        </authorList>
    </citation>
    <scope>NUCLEOTIDE SEQUENCE [LARGE SCALE GENOMIC DNA]</scope>
    <source>
        <strain evidence="3">ATCC 43989 / DSM 5975 / JCM 20966 / LMG 6465 / NBRC 14845 / NCIMB 13405 / ORS 571</strain>
    </source>
</reference>
<feature type="transmembrane region" description="Helical" evidence="1">
    <location>
        <begin position="79"/>
        <end position="100"/>
    </location>
</feature>
<keyword evidence="1" id="KW-0812">Transmembrane</keyword>
<dbReference type="EMBL" id="AP009384">
    <property type="protein sequence ID" value="BAF89358.1"/>
    <property type="molecule type" value="Genomic_DNA"/>
</dbReference>
<feature type="transmembrane region" description="Helical" evidence="1">
    <location>
        <begin position="7"/>
        <end position="26"/>
    </location>
</feature>
<feature type="transmembrane region" description="Helical" evidence="1">
    <location>
        <begin position="38"/>
        <end position="58"/>
    </location>
</feature>
<evidence type="ECO:0000256" key="1">
    <source>
        <dbReference type="SAM" id="Phobius"/>
    </source>
</evidence>
<dbReference type="AlphaFoldDB" id="A8II44"/>
<sequence length="103" mass="11139">MTQRSAVLLRFILMGALFGLVLGTFLVRGEVPLNRTQIIWQVAGAMIGGAVVMGFIGSRRIRRLPATARTPPLSAARRRALLILLTICILLLGAVGVMIARLM</sequence>
<reference evidence="3" key="2">
    <citation type="submission" date="2007-04" db="EMBL/GenBank/DDBJ databases">
        <title>Complete genome sequence of the nitrogen-fixing bacterium Azorhizobium caulinodans ORS571.</title>
        <authorList>
            <person name="Lee K.B."/>
            <person name="Backer P.D."/>
            <person name="Aono T."/>
            <person name="Liu C.T."/>
            <person name="Suzuki S."/>
            <person name="Suzuki T."/>
            <person name="Kaneko T."/>
            <person name="Yamada M."/>
            <person name="Tabata S."/>
            <person name="Kupfer D.M."/>
            <person name="Najar F.Z."/>
            <person name="Wiley G.B."/>
            <person name="Roe B."/>
            <person name="Binnewies T."/>
            <person name="Ussery D."/>
            <person name="Vereecke D."/>
            <person name="Gevers D."/>
            <person name="Holsters M."/>
            <person name="Oyaizu H."/>
        </authorList>
    </citation>
    <scope>NUCLEOTIDE SEQUENCE [LARGE SCALE GENOMIC DNA]</scope>
    <source>
        <strain evidence="3">ATCC 43989 / DSM 5975 / JCM 20966 / LMG 6465 / NBRC 14845 / NCIMB 13405 / ORS 571</strain>
    </source>
</reference>
<accession>A8II44</accession>
<keyword evidence="3" id="KW-1185">Reference proteome</keyword>
<reference evidence="2 3" key="3">
    <citation type="journal article" date="2008" name="BMC Genomics">
        <title>The genome of the versatile nitrogen fixer Azorhizobium caulinodans ORS571.</title>
        <authorList>
            <person name="Lee KB."/>
            <person name="Backer P.D."/>
            <person name="Aono T."/>
            <person name="Liu CT."/>
            <person name="Suzuki S."/>
            <person name="Suzuki T."/>
            <person name="Kaneko T."/>
            <person name="Yamada M."/>
            <person name="Tabata S."/>
            <person name="Kupfer D.M."/>
            <person name="Najar F.Z."/>
            <person name="Wiley G.B."/>
            <person name="Roe B."/>
            <person name="Binnewies T.T."/>
            <person name="Ussery D.W."/>
            <person name="D'Haeze W."/>
            <person name="Herder J.D."/>
            <person name="Gevers D."/>
            <person name="Vereecke D."/>
            <person name="Holsters M."/>
            <person name="Oyaizu H."/>
        </authorList>
    </citation>
    <scope>NUCLEOTIDE SEQUENCE [LARGE SCALE GENOMIC DNA]</scope>
    <source>
        <strain evidence="3">ATCC 43989 / DSM 5975 / JCM 20966 / LMG 6465 / NBRC 14845 / NCIMB 13405 / ORS 571</strain>
    </source>
</reference>
<name>A8II44_AZOC5</name>
<dbReference type="HOGENOM" id="CLU_2257942_0_0_5"/>
<dbReference type="RefSeq" id="WP_012171883.1">
    <property type="nucleotide sequence ID" value="NC_009937.1"/>
</dbReference>
<dbReference type="KEGG" id="azc:AZC_3360"/>
<reference evidence="2 3" key="1">
    <citation type="journal article" date="2007" name="Appl. Environ. Microbiol.">
        <title>Rhizobial factors required for stem nodule maturation and maintenance in Sesbania rostrata-Azorhizobium caulinodans ORS571 symbiosis.</title>
        <authorList>
            <person name="Suzuki S."/>
            <person name="Aono T."/>
            <person name="Lee KB."/>
            <person name="Suzuki T."/>
            <person name="Liu CT."/>
            <person name="Miwa H."/>
            <person name="Wakao S."/>
            <person name="Iki T."/>
            <person name="Oyaizu H."/>
        </authorList>
    </citation>
    <scope>NUCLEOTIDE SEQUENCE [LARGE SCALE GENOMIC DNA]</scope>
    <source>
        <strain evidence="3">ATCC 43989 / DSM 5975 / JCM 20966 / LMG 6465 / NBRC 14845 / NCIMB 13405 / ORS 571</strain>
    </source>
</reference>
<reference evidence="2 3" key="4">
    <citation type="journal article" date="2009" name="Appl. Environ. Microbiol.">
        <title>Comparative genome-wide transcriptional profiling of Azorhizobium caulinodans ORS571 grown under free-living and symbiotic conditions.</title>
        <authorList>
            <person name="Tsukada S."/>
            <person name="Aono T."/>
            <person name="Akiba N."/>
            <person name="Lee KB."/>
            <person name="Liu CT."/>
            <person name="Toyazaki H."/>
            <person name="Oyaizu H."/>
        </authorList>
    </citation>
    <scope>NUCLEOTIDE SEQUENCE [LARGE SCALE GENOMIC DNA]</scope>
    <source>
        <strain evidence="3">ATCC 43989 / DSM 5975 / JCM 20966 / LMG 6465 / NBRC 14845 / NCIMB 13405 / ORS 571</strain>
    </source>
</reference>
<protein>
    <recommendedName>
        <fullName evidence="4">Transmembrane protein</fullName>
    </recommendedName>
</protein>
<keyword evidence="1" id="KW-0472">Membrane</keyword>
<proteinExistence type="predicted"/>
<reference evidence="2 3" key="6">
    <citation type="journal article" date="2011" name="Appl. Environ. Microbiol.">
        <title>Involvement of the azorhizobial chromosome partition gene (parA) in the onset of bacteroid differentiation during Sesbania rostrata stem nodule development.</title>
        <authorList>
            <person name="Liu CT."/>
            <person name="Lee KB."/>
            <person name="Wang YS."/>
            <person name="Peng MH."/>
            <person name="Lee KT."/>
            <person name="Suzuki S."/>
            <person name="Suzuki T."/>
            <person name="Oyaizu H."/>
        </authorList>
    </citation>
    <scope>NUCLEOTIDE SEQUENCE [LARGE SCALE GENOMIC DNA]</scope>
    <source>
        <strain evidence="3">ATCC 43989 / DSM 5975 / JCM 20966 / LMG 6465 / NBRC 14845 / NCIMB 13405 / ORS 571</strain>
    </source>
</reference>
<evidence type="ECO:0008006" key="4">
    <source>
        <dbReference type="Google" id="ProtNLM"/>
    </source>
</evidence>
<evidence type="ECO:0000313" key="3">
    <source>
        <dbReference type="Proteomes" id="UP000000270"/>
    </source>
</evidence>
<gene>
    <name evidence="2" type="ordered locus">AZC_3360</name>
</gene>
<dbReference type="Proteomes" id="UP000000270">
    <property type="component" value="Chromosome"/>
</dbReference>
<keyword evidence="1" id="KW-1133">Transmembrane helix</keyword>